<evidence type="ECO:0000313" key="1">
    <source>
        <dbReference type="EMBL" id="MBB5020438.1"/>
    </source>
</evidence>
<gene>
    <name evidence="1" type="ORF">HNQ59_003757</name>
</gene>
<evidence type="ECO:0000313" key="2">
    <source>
        <dbReference type="Proteomes" id="UP000575898"/>
    </source>
</evidence>
<dbReference type="InterPro" id="IPR041854">
    <property type="entry name" value="BFD-like_2Fe2S-bd_dom_sf"/>
</dbReference>
<sequence>MRDLRNELNVATQCGRCACHARDVLKEALYQIQEPMIASAA</sequence>
<proteinExistence type="predicted"/>
<dbReference type="AlphaFoldDB" id="A0A840MP71"/>
<name>A0A840MP71_9PROT</name>
<accession>A0A840MP71</accession>
<comment type="caution">
    <text evidence="1">The sequence shown here is derived from an EMBL/GenBank/DDBJ whole genome shotgun (WGS) entry which is preliminary data.</text>
</comment>
<keyword evidence="2" id="KW-1185">Reference proteome</keyword>
<organism evidence="1 2">
    <name type="scientific">Chitinivorax tropicus</name>
    <dbReference type="NCBI Taxonomy" id="714531"/>
    <lineage>
        <taxon>Bacteria</taxon>
        <taxon>Pseudomonadati</taxon>
        <taxon>Pseudomonadota</taxon>
        <taxon>Betaproteobacteria</taxon>
        <taxon>Chitinivorax</taxon>
    </lineage>
</organism>
<reference evidence="1 2" key="1">
    <citation type="submission" date="2020-08" db="EMBL/GenBank/DDBJ databases">
        <title>Genomic Encyclopedia of Type Strains, Phase IV (KMG-IV): sequencing the most valuable type-strain genomes for metagenomic binning, comparative biology and taxonomic classification.</title>
        <authorList>
            <person name="Goeker M."/>
        </authorList>
    </citation>
    <scope>NUCLEOTIDE SEQUENCE [LARGE SCALE GENOMIC DNA]</scope>
    <source>
        <strain evidence="1 2">DSM 27165</strain>
    </source>
</reference>
<protein>
    <submittedName>
        <fullName evidence="1">Bacterioferritin-associated ferredoxin</fullName>
    </submittedName>
</protein>
<dbReference type="Gene3D" id="1.10.10.1100">
    <property type="entry name" value="BFD-like [2Fe-2S]-binding domain"/>
    <property type="match status" value="1"/>
</dbReference>
<dbReference type="Proteomes" id="UP000575898">
    <property type="component" value="Unassembled WGS sequence"/>
</dbReference>
<dbReference type="EMBL" id="JACHHY010000035">
    <property type="protein sequence ID" value="MBB5020438.1"/>
    <property type="molecule type" value="Genomic_DNA"/>
</dbReference>